<evidence type="ECO:0000313" key="2">
    <source>
        <dbReference type="EMBL" id="GEO05458.1"/>
    </source>
</evidence>
<dbReference type="Pfam" id="PF16148">
    <property type="entry name" value="DUF4856"/>
    <property type="match status" value="1"/>
</dbReference>
<dbReference type="AlphaFoldDB" id="A0A512B0G9"/>
<dbReference type="RefSeq" id="WP_146899478.1">
    <property type="nucleotide sequence ID" value="NZ_BJYS01000024.1"/>
</dbReference>
<accession>A0A512B0G9</accession>
<feature type="chain" id="PRO_5021869360" evidence="1">
    <location>
        <begin position="25"/>
        <end position="366"/>
    </location>
</feature>
<evidence type="ECO:0000313" key="3">
    <source>
        <dbReference type="Proteomes" id="UP000321532"/>
    </source>
</evidence>
<evidence type="ECO:0000256" key="1">
    <source>
        <dbReference type="SAM" id="SignalP"/>
    </source>
</evidence>
<sequence length="366" mass="39463">MPMYITLKTKAFTLLGLAVCLSFASCSEKETDTIPEYTVPATYDFAGADFSTSTNRIKMAVELNSYLGSGSTTVLDQTKANNLFNNTSAPFSNAALNTANVNLASKTADAAVYQEFIRQHVTNSNANAIPATPGRAGFIPRGSGKILVGPQGLEYNQAVAKGMMGSLSFKEAMTILAGIANENNSTATEGTTAMERRWDEAFGYLGIPADYDPAKEYASTDVNRPVLWGGYLAERGKPINAGSTLFEAFRKGRAAIEVKDYAVRDEQVKNIQETWEKLAAISALAYVTIPQASASVGNLGTQFHALSEGYGFVLALKYRAAGSKLSEANFQKLLTILNTDFYTLVNEPGFTKLKEAETILKTVYSL</sequence>
<dbReference type="InterPro" id="IPR032331">
    <property type="entry name" value="DUF4856"/>
</dbReference>
<feature type="signal peptide" evidence="1">
    <location>
        <begin position="1"/>
        <end position="24"/>
    </location>
</feature>
<gene>
    <name evidence="2" type="ORF">AAE02nite_31220</name>
</gene>
<comment type="caution">
    <text evidence="2">The sequence shown here is derived from an EMBL/GenBank/DDBJ whole genome shotgun (WGS) entry which is preliminary data.</text>
</comment>
<dbReference type="Proteomes" id="UP000321532">
    <property type="component" value="Unassembled WGS sequence"/>
</dbReference>
<reference evidence="2 3" key="1">
    <citation type="submission" date="2019-07" db="EMBL/GenBank/DDBJ databases">
        <title>Whole genome shotgun sequence of Adhaeribacter aerolatus NBRC 106133.</title>
        <authorList>
            <person name="Hosoyama A."/>
            <person name="Uohara A."/>
            <person name="Ohji S."/>
            <person name="Ichikawa N."/>
        </authorList>
    </citation>
    <scope>NUCLEOTIDE SEQUENCE [LARGE SCALE GENOMIC DNA]</scope>
    <source>
        <strain evidence="2 3">NBRC 106133</strain>
    </source>
</reference>
<keyword evidence="1" id="KW-0732">Signal</keyword>
<organism evidence="2 3">
    <name type="scientific">Adhaeribacter aerolatus</name>
    <dbReference type="NCBI Taxonomy" id="670289"/>
    <lineage>
        <taxon>Bacteria</taxon>
        <taxon>Pseudomonadati</taxon>
        <taxon>Bacteroidota</taxon>
        <taxon>Cytophagia</taxon>
        <taxon>Cytophagales</taxon>
        <taxon>Hymenobacteraceae</taxon>
        <taxon>Adhaeribacter</taxon>
    </lineage>
</organism>
<keyword evidence="3" id="KW-1185">Reference proteome</keyword>
<name>A0A512B0G9_9BACT</name>
<proteinExistence type="predicted"/>
<dbReference type="OrthoDB" id="5498726at2"/>
<dbReference type="EMBL" id="BJYS01000024">
    <property type="protein sequence ID" value="GEO05458.1"/>
    <property type="molecule type" value="Genomic_DNA"/>
</dbReference>
<protein>
    <submittedName>
        <fullName evidence="2">DUF4856 domain-containing protein</fullName>
    </submittedName>
</protein>